<name>A0ACC0DGI1_9PEZI</name>
<keyword evidence="1" id="KW-0378">Hydrolase</keyword>
<dbReference type="Proteomes" id="UP001497680">
    <property type="component" value="Unassembled WGS sequence"/>
</dbReference>
<keyword evidence="2" id="KW-1185">Reference proteome</keyword>
<sequence>MISLRALTSFSIFLGFVLADCECGYSIATGPGDGEYIFTDLLESDFIHLDLTDGTPAYGKYGWAPQEFDMSSEVARGPYGEAFTPQNVISNNIADAQTFEGPGSKGGDAGLHLVVDSEIHDGMVAGADIATTVPQYYHGTFRAGIKVTDVPGTCGAFFWYMNDTQEIDIEFLSSQFDKSNNTFPVNLVLQSKESRDAGFDASKTDSFRKVNLPFDPTADFHEYRIDFLPDRVRFYADASLLAEMNGTGVPSTPGNLQLSHWSNGNTGWSQGPPARNATTTVSYVKAYFNSSLDARQHDYRVRCKNPEAPRAVCAVPDNNATFFFSNMRNMTMNQTAYRQDGVGSSGAGQTTQEWSLPLLAAALGACAWVIGL</sequence>
<evidence type="ECO:0000313" key="2">
    <source>
        <dbReference type="Proteomes" id="UP001497680"/>
    </source>
</evidence>
<protein>
    <submittedName>
        <fullName evidence="1">Glycoside hydrolase family 16 protein</fullName>
    </submittedName>
</protein>
<comment type="caution">
    <text evidence="1">The sequence shown here is derived from an EMBL/GenBank/DDBJ whole genome shotgun (WGS) entry which is preliminary data.</text>
</comment>
<dbReference type="EMBL" id="MU394285">
    <property type="protein sequence ID" value="KAI6091982.1"/>
    <property type="molecule type" value="Genomic_DNA"/>
</dbReference>
<proteinExistence type="predicted"/>
<accession>A0ACC0DGI1</accession>
<gene>
    <name evidence="1" type="ORF">F4821DRAFT_254734</name>
</gene>
<organism evidence="1 2">
    <name type="scientific">Hypoxylon rubiginosum</name>
    <dbReference type="NCBI Taxonomy" id="110542"/>
    <lineage>
        <taxon>Eukaryota</taxon>
        <taxon>Fungi</taxon>
        <taxon>Dikarya</taxon>
        <taxon>Ascomycota</taxon>
        <taxon>Pezizomycotina</taxon>
        <taxon>Sordariomycetes</taxon>
        <taxon>Xylariomycetidae</taxon>
        <taxon>Xylariales</taxon>
        <taxon>Hypoxylaceae</taxon>
        <taxon>Hypoxylon</taxon>
    </lineage>
</organism>
<evidence type="ECO:0000313" key="1">
    <source>
        <dbReference type="EMBL" id="KAI6091982.1"/>
    </source>
</evidence>
<reference evidence="1 2" key="1">
    <citation type="journal article" date="2022" name="New Phytol.">
        <title>Ecological generalism drives hyperdiversity of secondary metabolite gene clusters in xylarialean endophytes.</title>
        <authorList>
            <person name="Franco M.E.E."/>
            <person name="Wisecaver J.H."/>
            <person name="Arnold A.E."/>
            <person name="Ju Y.M."/>
            <person name="Slot J.C."/>
            <person name="Ahrendt S."/>
            <person name="Moore L.P."/>
            <person name="Eastman K.E."/>
            <person name="Scott K."/>
            <person name="Konkel Z."/>
            <person name="Mondo S.J."/>
            <person name="Kuo A."/>
            <person name="Hayes R.D."/>
            <person name="Haridas S."/>
            <person name="Andreopoulos B."/>
            <person name="Riley R."/>
            <person name="LaButti K."/>
            <person name="Pangilinan J."/>
            <person name="Lipzen A."/>
            <person name="Amirebrahimi M."/>
            <person name="Yan J."/>
            <person name="Adam C."/>
            <person name="Keymanesh K."/>
            <person name="Ng V."/>
            <person name="Louie K."/>
            <person name="Northen T."/>
            <person name="Drula E."/>
            <person name="Henrissat B."/>
            <person name="Hsieh H.M."/>
            <person name="Youens-Clark K."/>
            <person name="Lutzoni F."/>
            <person name="Miadlikowska J."/>
            <person name="Eastwood D.C."/>
            <person name="Hamelin R.C."/>
            <person name="Grigoriev I.V."/>
            <person name="U'Ren J.M."/>
        </authorList>
    </citation>
    <scope>NUCLEOTIDE SEQUENCE [LARGE SCALE GENOMIC DNA]</scope>
    <source>
        <strain evidence="1 2">ER1909</strain>
    </source>
</reference>